<feature type="non-terminal residue" evidence="2">
    <location>
        <position position="364"/>
    </location>
</feature>
<protein>
    <submittedName>
        <fullName evidence="2">Unplaced genomic scaffold scaffold_188, whole genome shotgun sequence</fullName>
    </submittedName>
</protein>
<dbReference type="HOGENOM" id="CLU_764089_0_0_1"/>
<organism evidence="2 3">
    <name type="scientific">Hydnomerulius pinastri MD-312</name>
    <dbReference type="NCBI Taxonomy" id="994086"/>
    <lineage>
        <taxon>Eukaryota</taxon>
        <taxon>Fungi</taxon>
        <taxon>Dikarya</taxon>
        <taxon>Basidiomycota</taxon>
        <taxon>Agaricomycotina</taxon>
        <taxon>Agaricomycetes</taxon>
        <taxon>Agaricomycetidae</taxon>
        <taxon>Boletales</taxon>
        <taxon>Boletales incertae sedis</taxon>
        <taxon>Leucogyrophana</taxon>
    </lineage>
</organism>
<gene>
    <name evidence="2" type="ORF">HYDPIDRAFT_34599</name>
</gene>
<dbReference type="AlphaFoldDB" id="A0A0C9VKF3"/>
<dbReference type="OrthoDB" id="2620490at2759"/>
<sequence length="364" mass="41247">MHELFKNAGVQHKRPSKKITRLRKRKNKPAASAVVGVNIRLDPLDDDEMEMDGAHGASEDEMQLDDDSLDHQYTPERKYICLLIFRYADHQQPSEVSYLRHFDRQVLEHNTAQAVVPGSAEAPLRCDTCDDCGVVWKCTREGCTMKICVQRNSPGCIKLLGKVRQESFVCPRCMRAMRIPMPYKVESYIQGKVFIERSDNPLWATFLTWVGYRGFGADVRSLQKGNNRPKAIAKDLQWLKDTEYKSDILLFIDTHSEVYTGNLQVEKINRQAICAPITDVIMSYLGQSFVEALAKTHEAVETGLKVVRGLTILTCGPTVRITESFARLKALVTESLFDFVLAFAGQSTMDYLVTMPLARFVENV</sequence>
<accession>A0A0C9VKF3</accession>
<evidence type="ECO:0000313" key="2">
    <source>
        <dbReference type="EMBL" id="KIJ57995.1"/>
    </source>
</evidence>
<proteinExistence type="predicted"/>
<reference evidence="2 3" key="1">
    <citation type="submission" date="2014-04" db="EMBL/GenBank/DDBJ databases">
        <title>Evolutionary Origins and Diversification of the Mycorrhizal Mutualists.</title>
        <authorList>
            <consortium name="DOE Joint Genome Institute"/>
            <consortium name="Mycorrhizal Genomics Consortium"/>
            <person name="Kohler A."/>
            <person name="Kuo A."/>
            <person name="Nagy L.G."/>
            <person name="Floudas D."/>
            <person name="Copeland A."/>
            <person name="Barry K.W."/>
            <person name="Cichocki N."/>
            <person name="Veneault-Fourrey C."/>
            <person name="LaButti K."/>
            <person name="Lindquist E.A."/>
            <person name="Lipzen A."/>
            <person name="Lundell T."/>
            <person name="Morin E."/>
            <person name="Murat C."/>
            <person name="Riley R."/>
            <person name="Ohm R."/>
            <person name="Sun H."/>
            <person name="Tunlid A."/>
            <person name="Henrissat B."/>
            <person name="Grigoriev I.V."/>
            <person name="Hibbett D.S."/>
            <person name="Martin F."/>
        </authorList>
    </citation>
    <scope>NUCLEOTIDE SEQUENCE [LARGE SCALE GENOMIC DNA]</scope>
    <source>
        <strain evidence="2 3">MD-312</strain>
    </source>
</reference>
<dbReference type="Proteomes" id="UP000053820">
    <property type="component" value="Unassembled WGS sequence"/>
</dbReference>
<name>A0A0C9VKF3_9AGAM</name>
<evidence type="ECO:0000313" key="3">
    <source>
        <dbReference type="Proteomes" id="UP000053820"/>
    </source>
</evidence>
<keyword evidence="3" id="KW-1185">Reference proteome</keyword>
<feature type="region of interest" description="Disordered" evidence="1">
    <location>
        <begin position="1"/>
        <end position="30"/>
    </location>
</feature>
<dbReference type="EMBL" id="KN840022">
    <property type="protein sequence ID" value="KIJ57995.1"/>
    <property type="molecule type" value="Genomic_DNA"/>
</dbReference>
<feature type="compositionally biased region" description="Basic residues" evidence="1">
    <location>
        <begin position="11"/>
        <end position="28"/>
    </location>
</feature>
<evidence type="ECO:0000256" key="1">
    <source>
        <dbReference type="SAM" id="MobiDB-lite"/>
    </source>
</evidence>